<evidence type="ECO:0000313" key="1">
    <source>
        <dbReference type="EMBL" id="SCB47391.1"/>
    </source>
</evidence>
<dbReference type="AlphaFoldDB" id="A0A1C3X583"/>
<accession>A0A1C3X583</accession>
<protein>
    <submittedName>
        <fullName evidence="1">Uncharacterized protein</fullName>
    </submittedName>
</protein>
<sequence>MTQNWRVFLARSAPPGAILDFSVAEFMLEVAINLRYCLKLVQPTPECIDLAELVLLRARHYSEARMGDKSRLFTETEDALAQATRLLEIELEYCSTRSVKSACNPVA</sequence>
<dbReference type="Proteomes" id="UP000199205">
    <property type="component" value="Unassembled WGS sequence"/>
</dbReference>
<reference evidence="1 2" key="1">
    <citation type="submission" date="2016-08" db="EMBL/GenBank/DDBJ databases">
        <authorList>
            <person name="Seilhamer J.J."/>
        </authorList>
    </citation>
    <scope>NUCLEOTIDE SEQUENCE [LARGE SCALE GENOMIC DNA]</scope>
    <source>
        <strain evidence="1 2">P1-7</strain>
    </source>
</reference>
<gene>
    <name evidence="1" type="ORF">GA0061101_12551</name>
</gene>
<evidence type="ECO:0000313" key="2">
    <source>
        <dbReference type="Proteomes" id="UP000199205"/>
    </source>
</evidence>
<dbReference type="RefSeq" id="WP_037199450.1">
    <property type="nucleotide sequence ID" value="NZ_FMAF01000025.1"/>
</dbReference>
<name>A0A1C3X583_9HYPH</name>
<proteinExistence type="predicted"/>
<organism evidence="1 2">
    <name type="scientific">Rhizobium lusitanum</name>
    <dbReference type="NCBI Taxonomy" id="293958"/>
    <lineage>
        <taxon>Bacteria</taxon>
        <taxon>Pseudomonadati</taxon>
        <taxon>Pseudomonadota</taxon>
        <taxon>Alphaproteobacteria</taxon>
        <taxon>Hyphomicrobiales</taxon>
        <taxon>Rhizobiaceae</taxon>
        <taxon>Rhizobium/Agrobacterium group</taxon>
        <taxon>Rhizobium</taxon>
    </lineage>
</organism>
<dbReference type="OrthoDB" id="8382733at2"/>
<dbReference type="EMBL" id="FMAF01000025">
    <property type="protein sequence ID" value="SCB47391.1"/>
    <property type="molecule type" value="Genomic_DNA"/>
</dbReference>